<gene>
    <name evidence="4" type="ORF">B0H64DRAFT_330461</name>
</gene>
<evidence type="ECO:0000313" key="4">
    <source>
        <dbReference type="EMBL" id="KAK3291444.1"/>
    </source>
</evidence>
<proteinExistence type="predicted"/>
<dbReference type="AlphaFoldDB" id="A0AAE0H7K9"/>
<keyword evidence="2 3" id="KW-0040">ANK repeat</keyword>
<dbReference type="Pfam" id="PF13637">
    <property type="entry name" value="Ank_4"/>
    <property type="match status" value="1"/>
</dbReference>
<dbReference type="EMBL" id="JAUEPN010000009">
    <property type="protein sequence ID" value="KAK3291444.1"/>
    <property type="molecule type" value="Genomic_DNA"/>
</dbReference>
<dbReference type="SMART" id="SM00248">
    <property type="entry name" value="ANK"/>
    <property type="match status" value="6"/>
</dbReference>
<comment type="caution">
    <text evidence="4">The sequence shown here is derived from an EMBL/GenBank/DDBJ whole genome shotgun (WGS) entry which is preliminary data.</text>
</comment>
<feature type="non-terminal residue" evidence="4">
    <location>
        <position position="391"/>
    </location>
</feature>
<reference evidence="4" key="1">
    <citation type="journal article" date="2023" name="Mol. Phylogenet. Evol.">
        <title>Genome-scale phylogeny and comparative genomics of the fungal order Sordariales.</title>
        <authorList>
            <person name="Hensen N."/>
            <person name="Bonometti L."/>
            <person name="Westerberg I."/>
            <person name="Brannstrom I.O."/>
            <person name="Guillou S."/>
            <person name="Cros-Aarteil S."/>
            <person name="Calhoun S."/>
            <person name="Haridas S."/>
            <person name="Kuo A."/>
            <person name="Mondo S."/>
            <person name="Pangilinan J."/>
            <person name="Riley R."/>
            <person name="LaButti K."/>
            <person name="Andreopoulos B."/>
            <person name="Lipzen A."/>
            <person name="Chen C."/>
            <person name="Yan M."/>
            <person name="Daum C."/>
            <person name="Ng V."/>
            <person name="Clum A."/>
            <person name="Steindorff A."/>
            <person name="Ohm R.A."/>
            <person name="Martin F."/>
            <person name="Silar P."/>
            <person name="Natvig D.O."/>
            <person name="Lalanne C."/>
            <person name="Gautier V."/>
            <person name="Ament-Velasquez S.L."/>
            <person name="Kruys A."/>
            <person name="Hutchinson M.I."/>
            <person name="Powell A.J."/>
            <person name="Barry K."/>
            <person name="Miller A.N."/>
            <person name="Grigoriev I.V."/>
            <person name="Debuchy R."/>
            <person name="Gladieux P."/>
            <person name="Hiltunen Thoren M."/>
            <person name="Johannesson H."/>
        </authorList>
    </citation>
    <scope>NUCLEOTIDE SEQUENCE</scope>
    <source>
        <strain evidence="4">CBS 168.71</strain>
    </source>
</reference>
<keyword evidence="1" id="KW-0677">Repeat</keyword>
<evidence type="ECO:0000256" key="2">
    <source>
        <dbReference type="ARBA" id="ARBA00023043"/>
    </source>
</evidence>
<dbReference type="InterPro" id="IPR002110">
    <property type="entry name" value="Ankyrin_rpt"/>
</dbReference>
<feature type="repeat" description="ANK" evidence="3">
    <location>
        <begin position="355"/>
        <end position="387"/>
    </location>
</feature>
<dbReference type="Gene3D" id="1.25.40.20">
    <property type="entry name" value="Ankyrin repeat-containing domain"/>
    <property type="match status" value="2"/>
</dbReference>
<dbReference type="PANTHER" id="PTHR24198:SF165">
    <property type="entry name" value="ANKYRIN REPEAT-CONTAINING PROTEIN-RELATED"/>
    <property type="match status" value="1"/>
</dbReference>
<dbReference type="GeneID" id="87837890"/>
<protein>
    <submittedName>
        <fullName evidence="4">Ankyrin repeat-containing domain protein</fullName>
    </submittedName>
</protein>
<evidence type="ECO:0000256" key="1">
    <source>
        <dbReference type="ARBA" id="ARBA00022737"/>
    </source>
</evidence>
<dbReference type="Proteomes" id="UP001278766">
    <property type="component" value="Unassembled WGS sequence"/>
</dbReference>
<organism evidence="4 5">
    <name type="scientific">Chaetomium fimeti</name>
    <dbReference type="NCBI Taxonomy" id="1854472"/>
    <lineage>
        <taxon>Eukaryota</taxon>
        <taxon>Fungi</taxon>
        <taxon>Dikarya</taxon>
        <taxon>Ascomycota</taxon>
        <taxon>Pezizomycotina</taxon>
        <taxon>Sordariomycetes</taxon>
        <taxon>Sordariomycetidae</taxon>
        <taxon>Sordariales</taxon>
        <taxon>Chaetomiaceae</taxon>
        <taxon>Chaetomium</taxon>
    </lineage>
</organism>
<accession>A0AAE0H7K9</accession>
<dbReference type="PROSITE" id="PS50297">
    <property type="entry name" value="ANK_REP_REGION"/>
    <property type="match status" value="1"/>
</dbReference>
<dbReference type="PANTHER" id="PTHR24198">
    <property type="entry name" value="ANKYRIN REPEAT AND PROTEIN KINASE DOMAIN-CONTAINING PROTEIN"/>
    <property type="match status" value="1"/>
</dbReference>
<dbReference type="InterPro" id="IPR036770">
    <property type="entry name" value="Ankyrin_rpt-contain_sf"/>
</dbReference>
<dbReference type="PRINTS" id="PR01415">
    <property type="entry name" value="ANKYRIN"/>
</dbReference>
<evidence type="ECO:0000313" key="5">
    <source>
        <dbReference type="Proteomes" id="UP001278766"/>
    </source>
</evidence>
<keyword evidence="5" id="KW-1185">Reference proteome</keyword>
<dbReference type="Pfam" id="PF00023">
    <property type="entry name" value="Ank"/>
    <property type="match status" value="1"/>
</dbReference>
<evidence type="ECO:0000256" key="3">
    <source>
        <dbReference type="PROSITE-ProRule" id="PRU00023"/>
    </source>
</evidence>
<dbReference type="PROSITE" id="PS50088">
    <property type="entry name" value="ANK_REPEAT"/>
    <property type="match status" value="1"/>
</dbReference>
<dbReference type="SUPFAM" id="SSF48403">
    <property type="entry name" value="Ankyrin repeat"/>
    <property type="match status" value="1"/>
</dbReference>
<name>A0AAE0H7K9_9PEZI</name>
<sequence length="391" mass="41653">MAADTNSFGWNGPAARLPAELWVMIAANLDLDTFSGLTRASRGFHYLLAGELIPHHVKGAKTKVDLVARISEVFVHAARIDSTRILDQLRTNYRRVVDPAGFLAPAPGQTTFLDFALAADAPRVVRHLVRTGCDIDLVALQQPPGIKQLSLTLAGCHGGRSWMAAADSALRAAIHHAMPRTVRFLLARGASANGMADGQGEPALHAALQRREMPGLVTLLVSLLNDRADCLWQHRVGQTVAALLDFGAAPDTRTPPAARLHTCSRLCWRFTACHYGWETPLHLAAAAGFAEAIPPLLAKHPAGFHAPDAGGYTALYRALVKDRLDAALALLNDPCAPPNPPILVITAIPPHDGNGTTTALHAASRLALFPVVHALLQRGADPNAIDPATGR</sequence>
<reference evidence="4" key="2">
    <citation type="submission" date="2023-06" db="EMBL/GenBank/DDBJ databases">
        <authorList>
            <consortium name="Lawrence Berkeley National Laboratory"/>
            <person name="Haridas S."/>
            <person name="Hensen N."/>
            <person name="Bonometti L."/>
            <person name="Westerberg I."/>
            <person name="Brannstrom I.O."/>
            <person name="Guillou S."/>
            <person name="Cros-Aarteil S."/>
            <person name="Calhoun S."/>
            <person name="Kuo A."/>
            <person name="Mondo S."/>
            <person name="Pangilinan J."/>
            <person name="Riley R."/>
            <person name="Labutti K."/>
            <person name="Andreopoulos B."/>
            <person name="Lipzen A."/>
            <person name="Chen C."/>
            <person name="Yanf M."/>
            <person name="Daum C."/>
            <person name="Ng V."/>
            <person name="Clum A."/>
            <person name="Steindorff A."/>
            <person name="Ohm R."/>
            <person name="Martin F."/>
            <person name="Silar P."/>
            <person name="Natvig D."/>
            <person name="Lalanne C."/>
            <person name="Gautier V."/>
            <person name="Ament-Velasquez S.L."/>
            <person name="Kruys A."/>
            <person name="Hutchinson M.I."/>
            <person name="Powell A.J."/>
            <person name="Barry K."/>
            <person name="Miller A.N."/>
            <person name="Grigoriev I.V."/>
            <person name="Debuchy R."/>
            <person name="Gladieux P."/>
            <person name="Thoren M.H."/>
            <person name="Johannesson H."/>
        </authorList>
    </citation>
    <scope>NUCLEOTIDE SEQUENCE</scope>
    <source>
        <strain evidence="4">CBS 168.71</strain>
    </source>
</reference>
<dbReference type="RefSeq" id="XP_062654958.1">
    <property type="nucleotide sequence ID" value="XM_062800942.1"/>
</dbReference>